<accession>A0A4U1J3U3</accession>
<sequence>MPISRTIERTATEEKSSPGPSKRPEAPPPVEDPHIRKDPIEEPRIRKGPIEEPPAPSPVPGEPPPAPPVIRDPPAPTQKPNEVIRVA</sequence>
<organism evidence="2 3">
    <name type="scientific">Polyangium fumosum</name>
    <dbReference type="NCBI Taxonomy" id="889272"/>
    <lineage>
        <taxon>Bacteria</taxon>
        <taxon>Pseudomonadati</taxon>
        <taxon>Myxococcota</taxon>
        <taxon>Polyangia</taxon>
        <taxon>Polyangiales</taxon>
        <taxon>Polyangiaceae</taxon>
        <taxon>Polyangium</taxon>
    </lineage>
</organism>
<gene>
    <name evidence="2" type="ORF">E8A74_30250</name>
</gene>
<dbReference type="Proteomes" id="UP000309215">
    <property type="component" value="Unassembled WGS sequence"/>
</dbReference>
<protein>
    <submittedName>
        <fullName evidence="2">Uncharacterized protein</fullName>
    </submittedName>
</protein>
<reference evidence="2 3" key="1">
    <citation type="submission" date="2019-04" db="EMBL/GenBank/DDBJ databases">
        <authorList>
            <person name="Li Y."/>
            <person name="Wang J."/>
        </authorList>
    </citation>
    <scope>NUCLEOTIDE SEQUENCE [LARGE SCALE GENOMIC DNA]</scope>
    <source>
        <strain evidence="2 3">DSM 14668</strain>
    </source>
</reference>
<feature type="region of interest" description="Disordered" evidence="1">
    <location>
        <begin position="1"/>
        <end position="87"/>
    </location>
</feature>
<keyword evidence="3" id="KW-1185">Reference proteome</keyword>
<feature type="compositionally biased region" description="Basic and acidic residues" evidence="1">
    <location>
        <begin position="1"/>
        <end position="16"/>
    </location>
</feature>
<dbReference type="AlphaFoldDB" id="A0A4U1J3U3"/>
<feature type="compositionally biased region" description="Basic and acidic residues" evidence="1">
    <location>
        <begin position="31"/>
        <end position="50"/>
    </location>
</feature>
<proteinExistence type="predicted"/>
<feature type="compositionally biased region" description="Pro residues" evidence="1">
    <location>
        <begin position="51"/>
        <end position="77"/>
    </location>
</feature>
<dbReference type="RefSeq" id="WP_136932574.1">
    <property type="nucleotide sequence ID" value="NZ_SSMQ01000037.1"/>
</dbReference>
<evidence type="ECO:0000256" key="1">
    <source>
        <dbReference type="SAM" id="MobiDB-lite"/>
    </source>
</evidence>
<evidence type="ECO:0000313" key="2">
    <source>
        <dbReference type="EMBL" id="TKD01862.1"/>
    </source>
</evidence>
<dbReference type="EMBL" id="SSMQ01000037">
    <property type="protein sequence ID" value="TKD01862.1"/>
    <property type="molecule type" value="Genomic_DNA"/>
</dbReference>
<name>A0A4U1J3U3_9BACT</name>
<comment type="caution">
    <text evidence="2">The sequence shown here is derived from an EMBL/GenBank/DDBJ whole genome shotgun (WGS) entry which is preliminary data.</text>
</comment>
<evidence type="ECO:0000313" key="3">
    <source>
        <dbReference type="Proteomes" id="UP000309215"/>
    </source>
</evidence>